<organism evidence="1 2">
    <name type="scientific">Novosphingobium silvae</name>
    <dbReference type="NCBI Taxonomy" id="2692619"/>
    <lineage>
        <taxon>Bacteria</taxon>
        <taxon>Pseudomonadati</taxon>
        <taxon>Pseudomonadota</taxon>
        <taxon>Alphaproteobacteria</taxon>
        <taxon>Sphingomonadales</taxon>
        <taxon>Sphingomonadaceae</taxon>
        <taxon>Novosphingobium</taxon>
    </lineage>
</organism>
<dbReference type="EMBL" id="WVTD01000007">
    <property type="protein sequence ID" value="MYL98406.1"/>
    <property type="molecule type" value="Genomic_DNA"/>
</dbReference>
<comment type="caution">
    <text evidence="1">The sequence shown here is derived from an EMBL/GenBank/DDBJ whole genome shotgun (WGS) entry which is preliminary data.</text>
</comment>
<evidence type="ECO:0000313" key="2">
    <source>
        <dbReference type="Proteomes" id="UP000465810"/>
    </source>
</evidence>
<accession>A0A7X4K6V4</accession>
<sequence length="130" mass="14211">MNPSQSRSAVLENVFVGEGYFDLALRIGELITLQEKTRVGPYVLAQRLGTGEWHVEDIIETVRLALIGGGMDNKSAFDLVSRNITAGNLMTYATIAHEVIFAAIVGVDDEVIEQDDDGENDDPFPEAPMD</sequence>
<evidence type="ECO:0000313" key="1">
    <source>
        <dbReference type="EMBL" id="MYL98406.1"/>
    </source>
</evidence>
<dbReference type="Pfam" id="PF11836">
    <property type="entry name" value="Phage_TAC_11"/>
    <property type="match status" value="1"/>
</dbReference>
<dbReference type="InterPro" id="IPR021791">
    <property type="entry name" value="Phage_TAC_11"/>
</dbReference>
<proteinExistence type="predicted"/>
<dbReference type="Proteomes" id="UP000465810">
    <property type="component" value="Unassembled WGS sequence"/>
</dbReference>
<gene>
    <name evidence="1" type="ORF">GR702_11590</name>
</gene>
<reference evidence="1 2" key="1">
    <citation type="submission" date="2019-12" db="EMBL/GenBank/DDBJ databases">
        <authorList>
            <person name="Feng G."/>
            <person name="Zhu H."/>
        </authorList>
    </citation>
    <scope>NUCLEOTIDE SEQUENCE [LARGE SCALE GENOMIC DNA]</scope>
    <source>
        <strain evidence="1 2">FGD1</strain>
    </source>
</reference>
<dbReference type="RefSeq" id="WP_160986039.1">
    <property type="nucleotide sequence ID" value="NZ_WVTD01000007.1"/>
</dbReference>
<name>A0A7X4K6V4_9SPHN</name>
<keyword evidence="2" id="KW-1185">Reference proteome</keyword>
<protein>
    <submittedName>
        <fullName evidence="1">Gene transfer agent family protein</fullName>
    </submittedName>
</protein>
<dbReference type="AlphaFoldDB" id="A0A7X4K6V4"/>